<proteinExistence type="predicted"/>
<keyword evidence="1" id="KW-1133">Transmembrane helix</keyword>
<evidence type="ECO:0000256" key="1">
    <source>
        <dbReference type="SAM" id="Phobius"/>
    </source>
</evidence>
<dbReference type="InterPro" id="IPR012902">
    <property type="entry name" value="N_methyl_site"/>
</dbReference>
<organism evidence="2 3">
    <name type="scientific">Leptospirillum ferrooxidans (strain C2-3)</name>
    <dbReference type="NCBI Taxonomy" id="1162668"/>
    <lineage>
        <taxon>Bacteria</taxon>
        <taxon>Pseudomonadati</taxon>
        <taxon>Nitrospirota</taxon>
        <taxon>Nitrospiria</taxon>
        <taxon>Nitrospirales</taxon>
        <taxon>Nitrospiraceae</taxon>
        <taxon>Leptospirillum</taxon>
    </lineage>
</organism>
<dbReference type="eggNOG" id="COG4967">
    <property type="taxonomic scope" value="Bacteria"/>
</dbReference>
<dbReference type="Pfam" id="PF07963">
    <property type="entry name" value="N_methyl"/>
    <property type="match status" value="1"/>
</dbReference>
<dbReference type="PATRIC" id="fig|1162668.3.peg.1400"/>
<dbReference type="EMBL" id="AP012342">
    <property type="protein sequence ID" value="BAM06890.1"/>
    <property type="molecule type" value="Genomic_DNA"/>
</dbReference>
<evidence type="ECO:0000313" key="2">
    <source>
        <dbReference type="EMBL" id="BAM06890.1"/>
    </source>
</evidence>
<sequence>MNHSRRLSDNAFTLIEVMVALFIFSVAVIALLAIRTNALQLDERARDEVEMTILANRKMSEIVGQGFAPVGDVSGGFGKEHKDYRWEEIVTASPLPIIRQVTVKISKKTGKGKIVVTLVSYISGIQ</sequence>
<dbReference type="NCBIfam" id="TIGR02532">
    <property type="entry name" value="IV_pilin_GFxxxE"/>
    <property type="match status" value="1"/>
</dbReference>
<dbReference type="RefSeq" id="WP_014449379.1">
    <property type="nucleotide sequence ID" value="NC_017094.1"/>
</dbReference>
<dbReference type="HOGENOM" id="CLU_121289_8_0_0"/>
<dbReference type="KEGG" id="lfc:LFE_1205"/>
<keyword evidence="3" id="KW-1185">Reference proteome</keyword>
<dbReference type="STRING" id="1162668.LFE_1205"/>
<gene>
    <name evidence="2" type="ordered locus">LFE_1205</name>
</gene>
<protein>
    <submittedName>
        <fullName evidence="2">Putative general secretion pathway protein I</fullName>
    </submittedName>
</protein>
<evidence type="ECO:0000313" key="3">
    <source>
        <dbReference type="Proteomes" id="UP000007382"/>
    </source>
</evidence>
<dbReference type="OrthoDB" id="7619530at2"/>
<dbReference type="Proteomes" id="UP000007382">
    <property type="component" value="Chromosome"/>
</dbReference>
<accession>I0INP1</accession>
<dbReference type="AlphaFoldDB" id="I0INP1"/>
<name>I0INP1_LEPFC</name>
<reference evidence="2 3" key="1">
    <citation type="journal article" date="2012" name="J. Bacteriol.">
        <title>Complete Genome Sequence of Leptospirillum ferrooxidans Strain C2-3, Isolated from a Fresh Volcanic Ash Deposit on the Island of Miyake, Japan.</title>
        <authorList>
            <person name="Fujimura R."/>
            <person name="Sato Y."/>
            <person name="Nishizawa T."/>
            <person name="Oshima K."/>
            <person name="Kim S.-W."/>
            <person name="Hattori M."/>
            <person name="Kamijo T."/>
            <person name="Ohta H."/>
        </authorList>
    </citation>
    <scope>NUCLEOTIDE SEQUENCE [LARGE SCALE GENOMIC DNA]</scope>
    <source>
        <strain evidence="2 3">C2-3</strain>
    </source>
</reference>
<keyword evidence="1" id="KW-0472">Membrane</keyword>
<feature type="transmembrane region" description="Helical" evidence="1">
    <location>
        <begin position="12"/>
        <end position="34"/>
    </location>
</feature>
<keyword evidence="1" id="KW-0812">Transmembrane</keyword>
<reference evidence="3" key="2">
    <citation type="submission" date="2012-03" db="EMBL/GenBank/DDBJ databases">
        <title>The complete genome sequence of the pioneer microbe on fresh volcanic deposit, Leptospirillum ferrooxidans strain C2-3.</title>
        <authorList>
            <person name="Fujimura R."/>
            <person name="Sato Y."/>
            <person name="Nishizawa T."/>
            <person name="Nanba K."/>
            <person name="Oshima K."/>
            <person name="Hattori M."/>
            <person name="Kamijo T."/>
            <person name="Ohta H."/>
        </authorList>
    </citation>
    <scope>NUCLEOTIDE SEQUENCE [LARGE SCALE GENOMIC DNA]</scope>
    <source>
        <strain evidence="3">C2-3</strain>
    </source>
</reference>